<evidence type="ECO:0000256" key="2">
    <source>
        <dbReference type="ARBA" id="ARBA00022630"/>
    </source>
</evidence>
<dbReference type="SUPFAM" id="SSF51905">
    <property type="entry name" value="FAD/NAD(P)-binding domain"/>
    <property type="match status" value="1"/>
</dbReference>
<dbReference type="Proteomes" id="UP000696485">
    <property type="component" value="Unassembled WGS sequence"/>
</dbReference>
<dbReference type="Pfam" id="PF01494">
    <property type="entry name" value="FAD_binding_3"/>
    <property type="match status" value="1"/>
</dbReference>
<keyword evidence="3" id="KW-0274">FAD</keyword>
<protein>
    <recommendedName>
        <fullName evidence="5">FAD-binding domain-containing protein</fullName>
    </recommendedName>
</protein>
<accession>A0A9P5SCZ2</accession>
<proteinExistence type="inferred from homology"/>
<name>A0A9P5SCZ2_9FUNG</name>
<evidence type="ECO:0000256" key="3">
    <source>
        <dbReference type="ARBA" id="ARBA00022827"/>
    </source>
</evidence>
<keyword evidence="4" id="KW-0560">Oxidoreductase</keyword>
<dbReference type="GO" id="GO:0004497">
    <property type="term" value="F:monooxygenase activity"/>
    <property type="evidence" value="ECO:0007669"/>
    <property type="project" value="InterPro"/>
</dbReference>
<reference evidence="6" key="1">
    <citation type="journal article" date="2020" name="Fungal Divers.">
        <title>Resolving the Mortierellaceae phylogeny through synthesis of multi-gene phylogenetics and phylogenomics.</title>
        <authorList>
            <person name="Vandepol N."/>
            <person name="Liber J."/>
            <person name="Desiro A."/>
            <person name="Na H."/>
            <person name="Kennedy M."/>
            <person name="Barry K."/>
            <person name="Grigoriev I.V."/>
            <person name="Miller A.N."/>
            <person name="O'Donnell K."/>
            <person name="Stajich J.E."/>
            <person name="Bonito G."/>
        </authorList>
    </citation>
    <scope>NUCLEOTIDE SEQUENCE</scope>
    <source>
        <strain evidence="6">NVP1</strain>
    </source>
</reference>
<dbReference type="InterPro" id="IPR050562">
    <property type="entry name" value="FAD_mOase_fung"/>
</dbReference>
<comment type="caution">
    <text evidence="6">The sequence shown here is derived from an EMBL/GenBank/DDBJ whole genome shotgun (WGS) entry which is preliminary data.</text>
</comment>
<evidence type="ECO:0000256" key="1">
    <source>
        <dbReference type="ARBA" id="ARBA00007992"/>
    </source>
</evidence>
<dbReference type="PANTHER" id="PTHR47356:SF2">
    <property type="entry name" value="FAD-BINDING DOMAIN-CONTAINING PROTEIN-RELATED"/>
    <property type="match status" value="1"/>
</dbReference>
<evidence type="ECO:0000313" key="6">
    <source>
        <dbReference type="EMBL" id="KAF9325996.1"/>
    </source>
</evidence>
<dbReference type="InterPro" id="IPR002938">
    <property type="entry name" value="FAD-bd"/>
</dbReference>
<organism evidence="6 7">
    <name type="scientific">Podila minutissima</name>
    <dbReference type="NCBI Taxonomy" id="64525"/>
    <lineage>
        <taxon>Eukaryota</taxon>
        <taxon>Fungi</taxon>
        <taxon>Fungi incertae sedis</taxon>
        <taxon>Mucoromycota</taxon>
        <taxon>Mortierellomycotina</taxon>
        <taxon>Mortierellomycetes</taxon>
        <taxon>Mortierellales</taxon>
        <taxon>Mortierellaceae</taxon>
        <taxon>Podila</taxon>
    </lineage>
</organism>
<gene>
    <name evidence="6" type="ORF">BG006_010550</name>
</gene>
<feature type="domain" description="FAD-binding" evidence="5">
    <location>
        <begin position="12"/>
        <end position="168"/>
    </location>
</feature>
<sequence length="446" mass="49424">MSTTKSALKRPKVIIVGAGLGGVVLGALLEKAGIDFDIYERATVVKPLGSAMAFGCNVMDLFRQLGIEEEFLSHAKPTYTLEVFNPQKETLMKFDNLEQEAKPIIYDMLLRLVPAKRLHLGKKVLSILTGENGVMIRTADGNSYEGDILVGADGAYSSVRQSLYERLKKDGNLPTSDSEDLPYKYVSLVGQTMPLDPEEFPELKRDDSPFQCTVGDNKYSWTTFTTRANTICYGAILTLDKATTKENDNFRNSEWGPEAAEQMCKQIKDFPVLSGDGTKTLNDLFELSPKHLISKVVLEEKIFKTWFSGRTVLLGDGAVCAMHDAVVLANWINVLGHDSTQEEVEKAFKEYKNERWPYVVQAYNHSQSNGHLIGSTFRGKFARWLVNHLPKSILEKSAVAHVGNRPRAAFLPPPPVRGSVKPDAQPSLTKTQAILAQQGREAVVAV</sequence>
<dbReference type="Gene3D" id="3.50.50.60">
    <property type="entry name" value="FAD/NAD(P)-binding domain"/>
    <property type="match status" value="1"/>
</dbReference>
<keyword evidence="2" id="KW-0285">Flavoprotein</keyword>
<dbReference type="EMBL" id="JAAAUY010000840">
    <property type="protein sequence ID" value="KAF9325996.1"/>
    <property type="molecule type" value="Genomic_DNA"/>
</dbReference>
<dbReference type="PRINTS" id="PR00420">
    <property type="entry name" value="RNGMNOXGNASE"/>
</dbReference>
<comment type="similarity">
    <text evidence="1">Belongs to the paxM FAD-dependent monooxygenase family.</text>
</comment>
<keyword evidence="7" id="KW-1185">Reference proteome</keyword>
<dbReference type="GO" id="GO:0071949">
    <property type="term" value="F:FAD binding"/>
    <property type="evidence" value="ECO:0007669"/>
    <property type="project" value="InterPro"/>
</dbReference>
<dbReference type="PANTHER" id="PTHR47356">
    <property type="entry name" value="FAD-DEPENDENT MONOOXYGENASE ASQG-RELATED"/>
    <property type="match status" value="1"/>
</dbReference>
<dbReference type="InterPro" id="IPR036188">
    <property type="entry name" value="FAD/NAD-bd_sf"/>
</dbReference>
<evidence type="ECO:0000256" key="4">
    <source>
        <dbReference type="ARBA" id="ARBA00023002"/>
    </source>
</evidence>
<evidence type="ECO:0000259" key="5">
    <source>
        <dbReference type="Pfam" id="PF01494"/>
    </source>
</evidence>
<dbReference type="AlphaFoldDB" id="A0A9P5SCZ2"/>
<evidence type="ECO:0000313" key="7">
    <source>
        <dbReference type="Proteomes" id="UP000696485"/>
    </source>
</evidence>